<feature type="domain" description="CHK kinase-like" evidence="1">
    <location>
        <begin position="158"/>
        <end position="334"/>
    </location>
</feature>
<dbReference type="SUPFAM" id="SSF56112">
    <property type="entry name" value="Protein kinase-like (PK-like)"/>
    <property type="match status" value="1"/>
</dbReference>
<comment type="caution">
    <text evidence="2">The sequence shown here is derived from an EMBL/GenBank/DDBJ whole genome shotgun (WGS) entry which is preliminary data.</text>
</comment>
<reference evidence="2 3" key="1">
    <citation type="journal article" date="2019" name="Emerg. Microbes Infect.">
        <title>Comprehensive subspecies identification of 175 nontuberculous mycobacteria species based on 7547 genomic profiles.</title>
        <authorList>
            <person name="Matsumoto Y."/>
            <person name="Kinjo T."/>
            <person name="Motooka D."/>
            <person name="Nabeya D."/>
            <person name="Jung N."/>
            <person name="Uechi K."/>
            <person name="Horii T."/>
            <person name="Iida T."/>
            <person name="Fujita J."/>
            <person name="Nakamura S."/>
        </authorList>
    </citation>
    <scope>NUCLEOTIDE SEQUENCE [LARGE SCALE GENOMIC DNA]</scope>
    <source>
        <strain evidence="2 3">JCM 16017</strain>
    </source>
</reference>
<evidence type="ECO:0000313" key="3">
    <source>
        <dbReference type="Proteomes" id="UP000465263"/>
    </source>
</evidence>
<name>A0A7I9XPF9_9MYCO</name>
<organism evidence="2 3">
    <name type="scientific">Mycolicibacter senuensis</name>
    <dbReference type="NCBI Taxonomy" id="386913"/>
    <lineage>
        <taxon>Bacteria</taxon>
        <taxon>Bacillati</taxon>
        <taxon>Actinomycetota</taxon>
        <taxon>Actinomycetes</taxon>
        <taxon>Mycobacteriales</taxon>
        <taxon>Mycobacteriaceae</taxon>
        <taxon>Mycolicibacter</taxon>
    </lineage>
</organism>
<accession>A0A7I9XPF9</accession>
<protein>
    <submittedName>
        <fullName evidence="2">Phosphotransferase</fullName>
    </submittedName>
</protein>
<proteinExistence type="predicted"/>
<dbReference type="InterPro" id="IPR015897">
    <property type="entry name" value="CHK_kinase-like"/>
</dbReference>
<dbReference type="Gene3D" id="3.90.1200.10">
    <property type="match status" value="1"/>
</dbReference>
<gene>
    <name evidence="2" type="ORF">MSEN_30560</name>
</gene>
<dbReference type="Pfam" id="PF01636">
    <property type="entry name" value="APH"/>
    <property type="match status" value="1"/>
</dbReference>
<keyword evidence="3" id="KW-1185">Reference proteome</keyword>
<dbReference type="InterPro" id="IPR011009">
    <property type="entry name" value="Kinase-like_dom_sf"/>
</dbReference>
<sequence>MRPLVRPTLVKEQEMGGLTRRAQRFAPALSLTAQLGRGTRRVLTDAVVGRSAQLPRRVTDLTAAHLTGILGRRVTRVRVVDGDAGTSSRARLALDGDGVPGTVFVKMPAATVATRFITELGRLAETETRFYREVAPRLPDVPRAFGTAFDPRTGRFAVVLEDLAARSCEFADTLHPLSPDRAALLVELLARVHAVFWERLPASGEAGLGWVYTASEDPVSLLTGRLLRASAKRLAERTEIPIGRGRFIDENYRAVASLIDRGPHTLMHGDAHPGNLYFGNGRAGLLDWQAVRRGHVSRELAYSLINGMTTADRRHSERELLDTYRQALRAAGGPDLDRDDLWLRYRQAALYAYTATAITAGLGGMQNEDIALTGLSRSVAALEDLGTVAALRTAL</sequence>
<evidence type="ECO:0000259" key="1">
    <source>
        <dbReference type="SMART" id="SM00587"/>
    </source>
</evidence>
<evidence type="ECO:0000313" key="2">
    <source>
        <dbReference type="EMBL" id="GFG71336.1"/>
    </source>
</evidence>
<dbReference type="EMBL" id="BLKV01000002">
    <property type="protein sequence ID" value="GFG71336.1"/>
    <property type="molecule type" value="Genomic_DNA"/>
</dbReference>
<dbReference type="InterPro" id="IPR002575">
    <property type="entry name" value="Aminoglycoside_PTrfase"/>
</dbReference>
<dbReference type="Proteomes" id="UP000465263">
    <property type="component" value="Unassembled WGS sequence"/>
</dbReference>
<dbReference type="SMART" id="SM00587">
    <property type="entry name" value="CHK"/>
    <property type="match status" value="1"/>
</dbReference>
<keyword evidence="2" id="KW-0808">Transferase</keyword>
<dbReference type="AlphaFoldDB" id="A0A7I9XPF9"/>
<dbReference type="GO" id="GO:0016740">
    <property type="term" value="F:transferase activity"/>
    <property type="evidence" value="ECO:0007669"/>
    <property type="project" value="UniProtKB-KW"/>
</dbReference>